<evidence type="ECO:0000313" key="1">
    <source>
        <dbReference type="EMBL" id="MBB6507405.1"/>
    </source>
</evidence>
<dbReference type="Proteomes" id="UP000585437">
    <property type="component" value="Unassembled WGS sequence"/>
</dbReference>
<dbReference type="AlphaFoldDB" id="A0A7X0JHL0"/>
<protein>
    <submittedName>
        <fullName evidence="1">2'-5' RNA ligase</fullName>
    </submittedName>
</protein>
<gene>
    <name evidence="1" type="ORF">F4695_000724</name>
</gene>
<proteinExistence type="predicted"/>
<organism evidence="1 2">
    <name type="scientific">Rhizobium soli</name>
    <dbReference type="NCBI Taxonomy" id="424798"/>
    <lineage>
        <taxon>Bacteria</taxon>
        <taxon>Pseudomonadati</taxon>
        <taxon>Pseudomonadota</taxon>
        <taxon>Alphaproteobacteria</taxon>
        <taxon>Hyphomicrobiales</taxon>
        <taxon>Rhizobiaceae</taxon>
        <taxon>Rhizobium/Agrobacterium group</taxon>
        <taxon>Rhizobium</taxon>
    </lineage>
</organism>
<dbReference type="EMBL" id="JACHBU010000001">
    <property type="protein sequence ID" value="MBB6507405.1"/>
    <property type="molecule type" value="Genomic_DNA"/>
</dbReference>
<accession>A0A7X0JHL0</accession>
<dbReference type="InterPro" id="IPR009097">
    <property type="entry name" value="Cyclic_Pdiesterase"/>
</dbReference>
<dbReference type="SUPFAM" id="SSF55144">
    <property type="entry name" value="LigT-like"/>
    <property type="match status" value="1"/>
</dbReference>
<reference evidence="1 2" key="1">
    <citation type="submission" date="2020-08" db="EMBL/GenBank/DDBJ databases">
        <title>The Agave Microbiome: Exploring the role of microbial communities in plant adaptations to desert environments.</title>
        <authorList>
            <person name="Partida-Martinez L.P."/>
        </authorList>
    </citation>
    <scope>NUCLEOTIDE SEQUENCE [LARGE SCALE GENOMIC DNA]</scope>
    <source>
        <strain evidence="1 2">AS3.12</strain>
    </source>
</reference>
<keyword evidence="2" id="KW-1185">Reference proteome</keyword>
<dbReference type="Gene3D" id="3.90.1140.10">
    <property type="entry name" value="Cyclic phosphodiesterase"/>
    <property type="match status" value="1"/>
</dbReference>
<comment type="caution">
    <text evidence="1">The sequence shown here is derived from an EMBL/GenBank/DDBJ whole genome shotgun (WGS) entry which is preliminary data.</text>
</comment>
<evidence type="ECO:0000313" key="2">
    <source>
        <dbReference type="Proteomes" id="UP000585437"/>
    </source>
</evidence>
<dbReference type="GO" id="GO:0016874">
    <property type="term" value="F:ligase activity"/>
    <property type="evidence" value="ECO:0007669"/>
    <property type="project" value="UniProtKB-KW"/>
</dbReference>
<dbReference type="RefSeq" id="WP_184653854.1">
    <property type="nucleotide sequence ID" value="NZ_JACHBU010000001.1"/>
</dbReference>
<sequence length="193" mass="22005">MKTLQPLILTARIAESDKAPFDLLRKTHFPPDRNFLGAHLTMFHRLPGEYTERIVEHLKRVAEAGSSIKAEVSGVRHLGAGVAFTIDSVALQDVRARLKEVFLPWLGPQDMQKWQPHITIQNKVSKDRADRLYQELRATFQPHTIEITGVDLWKYLDGPWQHETSAIFAEDRDAVVSGRHQSERAGVQSHIKE</sequence>
<dbReference type="Pfam" id="PF13563">
    <property type="entry name" value="2_5_RNA_ligase2"/>
    <property type="match status" value="1"/>
</dbReference>
<name>A0A7X0JHL0_9HYPH</name>
<keyword evidence="1" id="KW-0436">Ligase</keyword>